<dbReference type="EMBL" id="OA568719">
    <property type="protein sequence ID" value="CAD7201814.1"/>
    <property type="molecule type" value="Genomic_DNA"/>
</dbReference>
<name>A0A7R8VNK2_TIMDO</name>
<accession>A0A7R8VNK2</accession>
<dbReference type="AlphaFoldDB" id="A0A7R8VNK2"/>
<gene>
    <name evidence="1" type="ORF">TDIB3V08_LOCUS8007</name>
</gene>
<protein>
    <submittedName>
        <fullName evidence="1">Uncharacterized protein</fullName>
    </submittedName>
</protein>
<sequence length="426" mass="48521">MYKSADCSNADVTAPRASTTRYTSFVKSTSDSFLMLSNNVMLYSLKFIGFTCTMVTLSLRSSWNQTQTFITRPSSCHSLYKTPSWRSFKMNRNTPTTHIIELHLGAQFENEGLERGVLEEGVVHVLVGVFGCPHFLGRHPKYLLGHFLETIPLWTRPVCGILRAHKQYGGLAVEVVWFFSSSKLSIVHFFERHPVSVNACKQFYSTRPSSNSTSRLHDTGTLTNSACPGAGRNIDSLLSDAVIVKPALQPMSFRYVRVDQHDGRLRHRHRTATSKLVDAPGLDGNHRLISVVKLFCLASPQGQRHLKPSTLSTPLCNYKLTYKGRRVILCDLVDGDEVELRCRHVRVVETWRHLRAAVERYLIVVIHIGEVLIGRLHRRWEEQITASVRVKGQRKMESFYKTDQATGWKQFVMVMYPYIIFTNKTS</sequence>
<organism evidence="1">
    <name type="scientific">Timema douglasi</name>
    <name type="common">Walking stick</name>
    <dbReference type="NCBI Taxonomy" id="61478"/>
    <lineage>
        <taxon>Eukaryota</taxon>
        <taxon>Metazoa</taxon>
        <taxon>Ecdysozoa</taxon>
        <taxon>Arthropoda</taxon>
        <taxon>Hexapoda</taxon>
        <taxon>Insecta</taxon>
        <taxon>Pterygota</taxon>
        <taxon>Neoptera</taxon>
        <taxon>Polyneoptera</taxon>
        <taxon>Phasmatodea</taxon>
        <taxon>Timematodea</taxon>
        <taxon>Timematoidea</taxon>
        <taxon>Timematidae</taxon>
        <taxon>Timema</taxon>
    </lineage>
</organism>
<proteinExistence type="predicted"/>
<evidence type="ECO:0000313" key="1">
    <source>
        <dbReference type="EMBL" id="CAD7201814.1"/>
    </source>
</evidence>
<reference evidence="1" key="1">
    <citation type="submission" date="2020-11" db="EMBL/GenBank/DDBJ databases">
        <authorList>
            <person name="Tran Van P."/>
        </authorList>
    </citation>
    <scope>NUCLEOTIDE SEQUENCE</scope>
</reference>